<dbReference type="EMBL" id="JACBJI010000001">
    <property type="protein sequence ID" value="NYA69705.1"/>
    <property type="molecule type" value="Genomic_DNA"/>
</dbReference>
<evidence type="ECO:0000256" key="1">
    <source>
        <dbReference type="SAM" id="Phobius"/>
    </source>
</evidence>
<dbReference type="AlphaFoldDB" id="A0A7Y9C4A7"/>
<feature type="transmembrane region" description="Helical" evidence="1">
    <location>
        <begin position="6"/>
        <end position="27"/>
    </location>
</feature>
<sequence>MFHVVVIILVLPIVSQLILGSFSIAGLLKVPYSLITRINSVCQIALLFAGPKLVDIEAKIEHVSHIMPHSTFFMLSIFLFVLFLSVIACQLIWKKAHKKGLKGKPFANRS</sequence>
<dbReference type="Proteomes" id="UP000535020">
    <property type="component" value="Unassembled WGS sequence"/>
</dbReference>
<feature type="transmembrane region" description="Helical" evidence="1">
    <location>
        <begin position="71"/>
        <end position="93"/>
    </location>
</feature>
<dbReference type="RefSeq" id="WP_176004524.1">
    <property type="nucleotide sequence ID" value="NZ_JABWMI010000003.1"/>
</dbReference>
<keyword evidence="3" id="KW-1185">Reference proteome</keyword>
<keyword evidence="1" id="KW-0812">Transmembrane</keyword>
<organism evidence="2 3">
    <name type="scientific">Flavobacterium agri</name>
    <dbReference type="NCBI Taxonomy" id="2743471"/>
    <lineage>
        <taxon>Bacteria</taxon>
        <taxon>Pseudomonadati</taxon>
        <taxon>Bacteroidota</taxon>
        <taxon>Flavobacteriia</taxon>
        <taxon>Flavobacteriales</taxon>
        <taxon>Flavobacteriaceae</taxon>
        <taxon>Flavobacterium</taxon>
    </lineage>
</organism>
<name>A0A7Y9C4A7_9FLAO</name>
<gene>
    <name evidence="2" type="ORF">HZF10_02140</name>
</gene>
<protein>
    <submittedName>
        <fullName evidence="2">Uncharacterized protein</fullName>
    </submittedName>
</protein>
<keyword evidence="1" id="KW-0472">Membrane</keyword>
<keyword evidence="1" id="KW-1133">Transmembrane helix</keyword>
<evidence type="ECO:0000313" key="2">
    <source>
        <dbReference type="EMBL" id="NYA69705.1"/>
    </source>
</evidence>
<evidence type="ECO:0000313" key="3">
    <source>
        <dbReference type="Proteomes" id="UP000535020"/>
    </source>
</evidence>
<comment type="caution">
    <text evidence="2">The sequence shown here is derived from an EMBL/GenBank/DDBJ whole genome shotgun (WGS) entry which is preliminary data.</text>
</comment>
<accession>A0A7Y9C4A7</accession>
<proteinExistence type="predicted"/>
<reference evidence="2 3" key="1">
    <citation type="submission" date="2020-07" db="EMBL/GenBank/DDBJ databases">
        <authorList>
            <person name="Sun Q."/>
        </authorList>
    </citation>
    <scope>NUCLEOTIDE SEQUENCE [LARGE SCALE GENOMIC DNA]</scope>
    <source>
        <strain evidence="2 3">MAH-1</strain>
    </source>
</reference>